<proteinExistence type="predicted"/>
<dbReference type="EnsemblFungi" id="PTTG_02816-t43_1">
    <property type="protein sequence ID" value="PTTG_02816-t43_1-p1"/>
    <property type="gene ID" value="PTTG_02816"/>
</dbReference>
<evidence type="ECO:0000313" key="4">
    <source>
        <dbReference type="Proteomes" id="UP000005240"/>
    </source>
</evidence>
<reference evidence="3 4" key="3">
    <citation type="journal article" date="2017" name="G3 (Bethesda)">
        <title>Comparative analysis highlights variable genome content of wheat rusts and divergence of the mating loci.</title>
        <authorList>
            <person name="Cuomo C.A."/>
            <person name="Bakkeren G."/>
            <person name="Khalil H.B."/>
            <person name="Panwar V."/>
            <person name="Joly D."/>
            <person name="Linning R."/>
            <person name="Sakthikumar S."/>
            <person name="Song X."/>
            <person name="Adiconis X."/>
            <person name="Fan L."/>
            <person name="Goldberg J.M."/>
            <person name="Levin J.Z."/>
            <person name="Young S."/>
            <person name="Zeng Q."/>
            <person name="Anikster Y."/>
            <person name="Bruce M."/>
            <person name="Wang M."/>
            <person name="Yin C."/>
            <person name="McCallum B."/>
            <person name="Szabo L.J."/>
            <person name="Hulbert S."/>
            <person name="Chen X."/>
            <person name="Fellers J.P."/>
        </authorList>
    </citation>
    <scope>NUCLEOTIDE SEQUENCE</scope>
    <source>
        <strain evidence="4">Isolate 1-1 / race 1 (BBBD)</strain>
        <strain evidence="3">isolate 1-1 / race 1 (BBBD)</strain>
    </source>
</reference>
<dbReference type="AlphaFoldDB" id="A0A180GK86"/>
<protein>
    <submittedName>
        <fullName evidence="2 3">Uncharacterized protein</fullName>
    </submittedName>
</protein>
<name>A0A180GK86_PUCT1</name>
<reference evidence="2" key="2">
    <citation type="submission" date="2016-05" db="EMBL/GenBank/DDBJ databases">
        <title>Comparative analysis highlights variable genome content of wheat rusts and divergence of the mating loci.</title>
        <authorList>
            <person name="Cuomo C.A."/>
            <person name="Bakkeren G."/>
            <person name="Szabo L."/>
            <person name="Khalil H."/>
            <person name="Joly D."/>
            <person name="Goldberg J."/>
            <person name="Young S."/>
            <person name="Zeng Q."/>
            <person name="Fellers J."/>
        </authorList>
    </citation>
    <scope>NUCLEOTIDE SEQUENCE [LARGE SCALE GENOMIC DNA]</scope>
    <source>
        <strain evidence="2">1-1 BBBD Race 1</strain>
    </source>
</reference>
<accession>A0A180GK86</accession>
<feature type="compositionally biased region" description="Basic and acidic residues" evidence="1">
    <location>
        <begin position="76"/>
        <end position="85"/>
    </location>
</feature>
<organism evidence="2">
    <name type="scientific">Puccinia triticina (isolate 1-1 / race 1 (BBBD))</name>
    <name type="common">Brown leaf rust fungus</name>
    <dbReference type="NCBI Taxonomy" id="630390"/>
    <lineage>
        <taxon>Eukaryota</taxon>
        <taxon>Fungi</taxon>
        <taxon>Dikarya</taxon>
        <taxon>Basidiomycota</taxon>
        <taxon>Pucciniomycotina</taxon>
        <taxon>Pucciniomycetes</taxon>
        <taxon>Pucciniales</taxon>
        <taxon>Pucciniaceae</taxon>
        <taxon>Puccinia</taxon>
    </lineage>
</organism>
<dbReference type="VEuPathDB" id="FungiDB:PTTG_02816"/>
<reference evidence="2" key="1">
    <citation type="submission" date="2009-11" db="EMBL/GenBank/DDBJ databases">
        <authorList>
            <consortium name="The Broad Institute Genome Sequencing Platform"/>
            <person name="Ward D."/>
            <person name="Feldgarden M."/>
            <person name="Earl A."/>
            <person name="Young S.K."/>
            <person name="Zeng Q."/>
            <person name="Koehrsen M."/>
            <person name="Alvarado L."/>
            <person name="Berlin A."/>
            <person name="Bochicchio J."/>
            <person name="Borenstein D."/>
            <person name="Chapman S.B."/>
            <person name="Chen Z."/>
            <person name="Engels R."/>
            <person name="Freedman E."/>
            <person name="Gellesch M."/>
            <person name="Goldberg J."/>
            <person name="Griggs A."/>
            <person name="Gujja S."/>
            <person name="Heilman E."/>
            <person name="Heiman D."/>
            <person name="Hepburn T."/>
            <person name="Howarth C."/>
            <person name="Jen D."/>
            <person name="Larson L."/>
            <person name="Lewis B."/>
            <person name="Mehta T."/>
            <person name="Park D."/>
            <person name="Pearson M."/>
            <person name="Roberts A."/>
            <person name="Saif S."/>
            <person name="Shea T."/>
            <person name="Shenoy N."/>
            <person name="Sisk P."/>
            <person name="Stolte C."/>
            <person name="Sykes S."/>
            <person name="Thomson T."/>
            <person name="Walk T."/>
            <person name="White J."/>
            <person name="Yandava C."/>
            <person name="Izard J."/>
            <person name="Baranova O.V."/>
            <person name="Blanton J.M."/>
            <person name="Tanner A.C."/>
            <person name="Dewhirst F.E."/>
            <person name="Haas B."/>
            <person name="Nusbaum C."/>
            <person name="Birren B."/>
        </authorList>
    </citation>
    <scope>NUCLEOTIDE SEQUENCE [LARGE SCALE GENOMIC DNA]</scope>
    <source>
        <strain evidence="2">1-1 BBBD Race 1</strain>
    </source>
</reference>
<dbReference type="Proteomes" id="UP000005240">
    <property type="component" value="Unassembled WGS sequence"/>
</dbReference>
<evidence type="ECO:0000313" key="2">
    <source>
        <dbReference type="EMBL" id="OAV93011.1"/>
    </source>
</evidence>
<evidence type="ECO:0000256" key="1">
    <source>
        <dbReference type="SAM" id="MobiDB-lite"/>
    </source>
</evidence>
<dbReference type="EMBL" id="ADAS02000056">
    <property type="protein sequence ID" value="OAV93011.1"/>
    <property type="molecule type" value="Genomic_DNA"/>
</dbReference>
<evidence type="ECO:0000313" key="3">
    <source>
        <dbReference type="EnsemblFungi" id="PTTG_02816-t43_1-p1"/>
    </source>
</evidence>
<reference evidence="3" key="4">
    <citation type="submission" date="2025-05" db="UniProtKB">
        <authorList>
            <consortium name="EnsemblFungi"/>
        </authorList>
    </citation>
    <scope>IDENTIFICATION</scope>
    <source>
        <strain evidence="3">isolate 1-1 / race 1 (BBBD)</strain>
    </source>
</reference>
<feature type="region of interest" description="Disordered" evidence="1">
    <location>
        <begin position="61"/>
        <end position="85"/>
    </location>
</feature>
<gene>
    <name evidence="2" type="ORF">PTTG_02816</name>
</gene>
<keyword evidence="4" id="KW-1185">Reference proteome</keyword>
<sequence length="85" mass="9863">MNKCIILHNMMVEYRYPPMHFTRLLQDLIAPGWRLSGRSEETETDWQLDAKLDAQLDADLDAQRAKESDSDSEDLDAQRAEEPKV</sequence>